<dbReference type="EMBL" id="BKCP01007404">
    <property type="protein sequence ID" value="GER46037.1"/>
    <property type="molecule type" value="Genomic_DNA"/>
</dbReference>
<dbReference type="Proteomes" id="UP000325081">
    <property type="component" value="Unassembled WGS sequence"/>
</dbReference>
<dbReference type="PANTHER" id="PTHR46871:SF1">
    <property type="entry name" value="BROMO-ADJACENT HOMOLOGY (BAH) DOMAIN-CONTAINING PROTEIN"/>
    <property type="match status" value="1"/>
</dbReference>
<protein>
    <submittedName>
        <fullName evidence="2">Bromo-adjacent homology domain-containing family protein</fullName>
    </submittedName>
</protein>
<sequence length="175" mass="19700">MHKCVSRLFNLTDKDYKDNKQHEPEDAIVDRGDQVKSRRLIRTMNVSPLNVTRVDRGLTRFQLIKAETSGSACGTESGYSVILSNLALAGETQCDRWLQKLLQSIQSVAVLVNDGDGSENKPQHTAAHVVVTLETVAHETLSAEFHKYNQKMRLLAFTLKVSPLLLFIRILFLHV</sequence>
<proteinExistence type="predicted"/>
<reference evidence="3" key="1">
    <citation type="journal article" date="2019" name="Curr. Biol.">
        <title>Genome Sequence of Striga asiatica Provides Insight into the Evolution of Plant Parasitism.</title>
        <authorList>
            <person name="Yoshida S."/>
            <person name="Kim S."/>
            <person name="Wafula E.K."/>
            <person name="Tanskanen J."/>
            <person name="Kim Y.M."/>
            <person name="Honaas L."/>
            <person name="Yang Z."/>
            <person name="Spallek T."/>
            <person name="Conn C.E."/>
            <person name="Ichihashi Y."/>
            <person name="Cheong K."/>
            <person name="Cui S."/>
            <person name="Der J.P."/>
            <person name="Gundlach H."/>
            <person name="Jiao Y."/>
            <person name="Hori C."/>
            <person name="Ishida J.K."/>
            <person name="Kasahara H."/>
            <person name="Kiba T."/>
            <person name="Kim M.S."/>
            <person name="Koo N."/>
            <person name="Laohavisit A."/>
            <person name="Lee Y.H."/>
            <person name="Lumba S."/>
            <person name="McCourt P."/>
            <person name="Mortimer J.C."/>
            <person name="Mutuku J.M."/>
            <person name="Nomura T."/>
            <person name="Sasaki-Sekimoto Y."/>
            <person name="Seto Y."/>
            <person name="Wang Y."/>
            <person name="Wakatake T."/>
            <person name="Sakakibara H."/>
            <person name="Demura T."/>
            <person name="Yamaguchi S."/>
            <person name="Yoneyama K."/>
            <person name="Manabe R.I."/>
            <person name="Nelson D.C."/>
            <person name="Schulman A.H."/>
            <person name="Timko M.P."/>
            <person name="dePamphilis C.W."/>
            <person name="Choi D."/>
            <person name="Shirasu K."/>
        </authorList>
    </citation>
    <scope>NUCLEOTIDE SEQUENCE [LARGE SCALE GENOMIC DNA]</scope>
    <source>
        <strain evidence="3">cv. UVA1</strain>
    </source>
</reference>
<keyword evidence="1" id="KW-1133">Transmembrane helix</keyword>
<feature type="transmembrane region" description="Helical" evidence="1">
    <location>
        <begin position="154"/>
        <end position="172"/>
    </location>
</feature>
<evidence type="ECO:0000313" key="3">
    <source>
        <dbReference type="Proteomes" id="UP000325081"/>
    </source>
</evidence>
<evidence type="ECO:0000313" key="2">
    <source>
        <dbReference type="EMBL" id="GER46037.1"/>
    </source>
</evidence>
<gene>
    <name evidence="2" type="ORF">STAS_23032</name>
</gene>
<keyword evidence="1" id="KW-0472">Membrane</keyword>
<accession>A0A5A7QNN3</accession>
<keyword evidence="3" id="KW-1185">Reference proteome</keyword>
<dbReference type="PANTHER" id="PTHR46871">
    <property type="entry name" value="BROMO-ADJACENT HOMOLOGY (BAH) DOMAIN-CONTAINING PROTEIN"/>
    <property type="match status" value="1"/>
</dbReference>
<comment type="caution">
    <text evidence="2">The sequence shown here is derived from an EMBL/GenBank/DDBJ whole genome shotgun (WGS) entry which is preliminary data.</text>
</comment>
<dbReference type="AlphaFoldDB" id="A0A5A7QNN3"/>
<evidence type="ECO:0000256" key="1">
    <source>
        <dbReference type="SAM" id="Phobius"/>
    </source>
</evidence>
<organism evidence="2 3">
    <name type="scientific">Striga asiatica</name>
    <name type="common">Asiatic witchweed</name>
    <name type="synonym">Buchnera asiatica</name>
    <dbReference type="NCBI Taxonomy" id="4170"/>
    <lineage>
        <taxon>Eukaryota</taxon>
        <taxon>Viridiplantae</taxon>
        <taxon>Streptophyta</taxon>
        <taxon>Embryophyta</taxon>
        <taxon>Tracheophyta</taxon>
        <taxon>Spermatophyta</taxon>
        <taxon>Magnoliopsida</taxon>
        <taxon>eudicotyledons</taxon>
        <taxon>Gunneridae</taxon>
        <taxon>Pentapetalae</taxon>
        <taxon>asterids</taxon>
        <taxon>lamiids</taxon>
        <taxon>Lamiales</taxon>
        <taxon>Orobanchaceae</taxon>
        <taxon>Buchnereae</taxon>
        <taxon>Striga</taxon>
    </lineage>
</organism>
<name>A0A5A7QNN3_STRAF</name>
<keyword evidence="1" id="KW-0812">Transmembrane</keyword>